<dbReference type="GO" id="GO:0008897">
    <property type="term" value="F:holo-[acyl-carrier-protein] synthase activity"/>
    <property type="evidence" value="ECO:0007669"/>
    <property type="project" value="InterPro"/>
</dbReference>
<feature type="domain" description="4'-phosphopantetheinyl transferase" evidence="2">
    <location>
        <begin position="64"/>
        <end position="143"/>
    </location>
</feature>
<comment type="caution">
    <text evidence="3">The sequence shown here is derived from an EMBL/GenBank/DDBJ whole genome shotgun (WGS) entry which is preliminary data.</text>
</comment>
<evidence type="ECO:0000313" key="3">
    <source>
        <dbReference type="EMBL" id="HIU62012.1"/>
    </source>
</evidence>
<dbReference type="SUPFAM" id="SSF56214">
    <property type="entry name" value="4'-phosphopantetheinyl transferase"/>
    <property type="match status" value="1"/>
</dbReference>
<accession>A0A9D1MKM2</accession>
<reference evidence="3" key="1">
    <citation type="submission" date="2020-10" db="EMBL/GenBank/DDBJ databases">
        <authorList>
            <person name="Gilroy R."/>
        </authorList>
    </citation>
    <scope>NUCLEOTIDE SEQUENCE</scope>
    <source>
        <strain evidence="3">CHK195-12923</strain>
    </source>
</reference>
<dbReference type="GO" id="GO:0000287">
    <property type="term" value="F:magnesium ion binding"/>
    <property type="evidence" value="ECO:0007669"/>
    <property type="project" value="InterPro"/>
</dbReference>
<reference evidence="3" key="2">
    <citation type="journal article" date="2021" name="PeerJ">
        <title>Extensive microbial diversity within the chicken gut microbiome revealed by metagenomics and culture.</title>
        <authorList>
            <person name="Gilroy R."/>
            <person name="Ravi A."/>
            <person name="Getino M."/>
            <person name="Pursley I."/>
            <person name="Horton D.L."/>
            <person name="Alikhan N.F."/>
            <person name="Baker D."/>
            <person name="Gharbi K."/>
            <person name="Hall N."/>
            <person name="Watson M."/>
            <person name="Adriaenssens E.M."/>
            <person name="Foster-Nyarko E."/>
            <person name="Jarju S."/>
            <person name="Secka A."/>
            <person name="Antonio M."/>
            <person name="Oren A."/>
            <person name="Chaudhuri R.R."/>
            <person name="La Ragione R."/>
            <person name="Hildebrand F."/>
            <person name="Pallen M.J."/>
        </authorList>
    </citation>
    <scope>NUCLEOTIDE SEQUENCE</scope>
    <source>
        <strain evidence="3">CHK195-12923</strain>
    </source>
</reference>
<sequence length="177" mass="20066">MTGLYFWPAEERQTRLLKELERYTGHPCTVLREKYGKPYAKEGGVFFNLSTSGGLCVAAIGNTPIGVDTQLISGGDFKKKYSQVLNAFCAEELEEIENERDFMAHWTAREAYAKLRGDGIWRYVRRLKFVRGTLFSDGEPTEEQPVFCHECGAVTALCATDTRFKIKEIIQSNTDAF</sequence>
<dbReference type="Proteomes" id="UP000824110">
    <property type="component" value="Unassembled WGS sequence"/>
</dbReference>
<evidence type="ECO:0000313" key="4">
    <source>
        <dbReference type="Proteomes" id="UP000824110"/>
    </source>
</evidence>
<dbReference type="Pfam" id="PF01648">
    <property type="entry name" value="ACPS"/>
    <property type="match status" value="1"/>
</dbReference>
<dbReference type="Gene3D" id="3.90.470.20">
    <property type="entry name" value="4'-phosphopantetheinyl transferase domain"/>
    <property type="match status" value="1"/>
</dbReference>
<keyword evidence="1 3" id="KW-0808">Transferase</keyword>
<protein>
    <submittedName>
        <fullName evidence="3">4'-phosphopantetheinyl transferase superfamily protein</fullName>
    </submittedName>
</protein>
<dbReference type="AlphaFoldDB" id="A0A9D1MKM2"/>
<evidence type="ECO:0000256" key="1">
    <source>
        <dbReference type="ARBA" id="ARBA00022679"/>
    </source>
</evidence>
<dbReference type="InterPro" id="IPR008278">
    <property type="entry name" value="4-PPantetheinyl_Trfase_dom"/>
</dbReference>
<dbReference type="EMBL" id="DVNE01000050">
    <property type="protein sequence ID" value="HIU62012.1"/>
    <property type="molecule type" value="Genomic_DNA"/>
</dbReference>
<evidence type="ECO:0000259" key="2">
    <source>
        <dbReference type="Pfam" id="PF01648"/>
    </source>
</evidence>
<dbReference type="InterPro" id="IPR037143">
    <property type="entry name" value="4-PPantetheinyl_Trfase_dom_sf"/>
</dbReference>
<organism evidence="3 4">
    <name type="scientific">Candidatus Coproplasma excrementigallinarum</name>
    <dbReference type="NCBI Taxonomy" id="2840747"/>
    <lineage>
        <taxon>Bacteria</taxon>
        <taxon>Bacillati</taxon>
        <taxon>Bacillota</taxon>
        <taxon>Clostridia</taxon>
        <taxon>Eubacteriales</taxon>
        <taxon>Candidatus Coproplasma</taxon>
    </lineage>
</organism>
<name>A0A9D1MKM2_9FIRM</name>
<gene>
    <name evidence="3" type="ORF">IAB69_05140</name>
</gene>
<proteinExistence type="predicted"/>